<dbReference type="Proteomes" id="UP001143309">
    <property type="component" value="Unassembled WGS sequence"/>
</dbReference>
<organism evidence="3 4">
    <name type="scientific">Methylopila turkensis</name>
    <dbReference type="NCBI Taxonomy" id="1437816"/>
    <lineage>
        <taxon>Bacteria</taxon>
        <taxon>Pseudomonadati</taxon>
        <taxon>Pseudomonadota</taxon>
        <taxon>Alphaproteobacteria</taxon>
        <taxon>Hyphomicrobiales</taxon>
        <taxon>Methylopilaceae</taxon>
        <taxon>Methylopila</taxon>
    </lineage>
</organism>
<evidence type="ECO:0000313" key="4">
    <source>
        <dbReference type="Proteomes" id="UP001143309"/>
    </source>
</evidence>
<dbReference type="InterPro" id="IPR003423">
    <property type="entry name" value="OMP_efflux"/>
</dbReference>
<keyword evidence="2" id="KW-0732">Signal</keyword>
<dbReference type="GO" id="GO:0015562">
    <property type="term" value="F:efflux transmembrane transporter activity"/>
    <property type="evidence" value="ECO:0007669"/>
    <property type="project" value="InterPro"/>
</dbReference>
<dbReference type="PANTHER" id="PTHR30203">
    <property type="entry name" value="OUTER MEMBRANE CATION EFFLUX PROTEIN"/>
    <property type="match status" value="1"/>
</dbReference>
<dbReference type="Pfam" id="PF02321">
    <property type="entry name" value="OEP"/>
    <property type="match status" value="2"/>
</dbReference>
<gene>
    <name evidence="3" type="ORF">GCM10008174_35390</name>
</gene>
<feature type="chain" id="PRO_5040760601" evidence="2">
    <location>
        <begin position="25"/>
        <end position="423"/>
    </location>
</feature>
<evidence type="ECO:0000256" key="1">
    <source>
        <dbReference type="ARBA" id="ARBA00007613"/>
    </source>
</evidence>
<dbReference type="PANTHER" id="PTHR30203:SF24">
    <property type="entry name" value="BLR4935 PROTEIN"/>
    <property type="match status" value="1"/>
</dbReference>
<dbReference type="Gene3D" id="1.20.1600.10">
    <property type="entry name" value="Outer membrane efflux proteins (OEP)"/>
    <property type="match status" value="1"/>
</dbReference>
<comment type="caution">
    <text evidence="3">The sequence shown here is derived from an EMBL/GenBank/DDBJ whole genome shotgun (WGS) entry which is preliminary data.</text>
</comment>
<reference evidence="3" key="2">
    <citation type="submission" date="2023-01" db="EMBL/GenBank/DDBJ databases">
        <authorList>
            <person name="Sun Q."/>
            <person name="Evtushenko L."/>
        </authorList>
    </citation>
    <scope>NUCLEOTIDE SEQUENCE</scope>
    <source>
        <strain evidence="3">VKM B-2748</strain>
    </source>
</reference>
<dbReference type="RefSeq" id="WP_271202264.1">
    <property type="nucleotide sequence ID" value="NZ_BSFL01000005.1"/>
</dbReference>
<proteinExistence type="inferred from homology"/>
<dbReference type="SUPFAM" id="SSF56954">
    <property type="entry name" value="Outer membrane efflux proteins (OEP)"/>
    <property type="match status" value="1"/>
</dbReference>
<protein>
    <submittedName>
        <fullName evidence="3">Divalent cation transporter</fullName>
    </submittedName>
</protein>
<accession>A0A9W6JST3</accession>
<keyword evidence="4" id="KW-1185">Reference proteome</keyword>
<sequence>MFFRTRALALGAAIALLPAPATHAAQPSRSLTLSQALSRAVASSPGLAAADREIGAAGGRSLQSGVFPNPELSAELDNAFGSRSKRNLEAAETTLQISQLFELGGKREARMAVAAADIDAAHWDRAATRLQVLAETAEAFARTLGAQARVAELEGQVDDLDRLTPLLQRRVEAGASSSAEISRGRLATETTRVELAKAKASFQAARRELSVLIGEKAPSFVSVGGDLSRIGAPPSFDALMSRALQTPQLTRFTAVRAQRRALLAAAQAKAVPDITAGVGWRHYREDRSNAVIASLSVPLPVFDRNQGGVIEANETLAKTEAEKAAAQRALTVLVGNAYEALRGSYDEARLTRANVLPVAREAYDSIRSGYGEGRYSLLELLDARAALSEASLKEIDALVSFHSSLASLEGLTGSALVLSRRDK</sequence>
<reference evidence="3" key="1">
    <citation type="journal article" date="2014" name="Int. J. Syst. Evol. Microbiol.">
        <title>Complete genome sequence of Corynebacterium casei LMG S-19264T (=DSM 44701T), isolated from a smear-ripened cheese.</title>
        <authorList>
            <consortium name="US DOE Joint Genome Institute (JGI-PGF)"/>
            <person name="Walter F."/>
            <person name="Albersmeier A."/>
            <person name="Kalinowski J."/>
            <person name="Ruckert C."/>
        </authorList>
    </citation>
    <scope>NUCLEOTIDE SEQUENCE</scope>
    <source>
        <strain evidence="3">VKM B-2748</strain>
    </source>
</reference>
<comment type="similarity">
    <text evidence="1">Belongs to the outer membrane factor (OMF) (TC 1.B.17) family.</text>
</comment>
<evidence type="ECO:0000256" key="2">
    <source>
        <dbReference type="SAM" id="SignalP"/>
    </source>
</evidence>
<evidence type="ECO:0000313" key="3">
    <source>
        <dbReference type="EMBL" id="GLK81798.1"/>
    </source>
</evidence>
<name>A0A9W6JST3_9HYPH</name>
<dbReference type="InterPro" id="IPR010131">
    <property type="entry name" value="MdtP/NodT-like"/>
</dbReference>
<dbReference type="EMBL" id="BSFL01000005">
    <property type="protein sequence ID" value="GLK81798.1"/>
    <property type="molecule type" value="Genomic_DNA"/>
</dbReference>
<feature type="signal peptide" evidence="2">
    <location>
        <begin position="1"/>
        <end position="24"/>
    </location>
</feature>
<dbReference type="AlphaFoldDB" id="A0A9W6JST3"/>